<keyword evidence="3" id="KW-1185">Reference proteome</keyword>
<evidence type="ECO:0000313" key="3">
    <source>
        <dbReference type="Proteomes" id="UP000006732"/>
    </source>
</evidence>
<proteinExistence type="predicted"/>
<organism evidence="2 3">
    <name type="scientific">Pelobacter propionicus (strain DSM 2379 / NBRC 103807 / OttBd1)</name>
    <dbReference type="NCBI Taxonomy" id="338966"/>
    <lineage>
        <taxon>Bacteria</taxon>
        <taxon>Pseudomonadati</taxon>
        <taxon>Thermodesulfobacteriota</taxon>
        <taxon>Desulfuromonadia</taxon>
        <taxon>Desulfuromonadales</taxon>
        <taxon>Desulfuromonadaceae</taxon>
        <taxon>Pelobacter</taxon>
    </lineage>
</organism>
<dbReference type="InterPro" id="IPR014030">
    <property type="entry name" value="Ketoacyl_synth_N"/>
</dbReference>
<reference evidence="2 3" key="1">
    <citation type="submission" date="2006-10" db="EMBL/GenBank/DDBJ databases">
        <title>Complete sequence of chromosome of Pelobacter propionicus DSM 2379.</title>
        <authorList>
            <consortium name="US DOE Joint Genome Institute"/>
            <person name="Copeland A."/>
            <person name="Lucas S."/>
            <person name="Lapidus A."/>
            <person name="Barry K."/>
            <person name="Detter J.C."/>
            <person name="Glavina del Rio T."/>
            <person name="Hammon N."/>
            <person name="Israni S."/>
            <person name="Dalin E."/>
            <person name="Tice H."/>
            <person name="Pitluck S."/>
            <person name="Saunders E."/>
            <person name="Brettin T."/>
            <person name="Bruce D."/>
            <person name="Han C."/>
            <person name="Tapia R."/>
            <person name="Schmutz J."/>
            <person name="Larimer F."/>
            <person name="Land M."/>
            <person name="Hauser L."/>
            <person name="Kyrpides N."/>
            <person name="Kim E."/>
            <person name="Lovley D."/>
            <person name="Richardson P."/>
        </authorList>
    </citation>
    <scope>NUCLEOTIDE SEQUENCE [LARGE SCALE GENOMIC DNA]</scope>
    <source>
        <strain evidence="3">DSM 2379 / NBRC 103807 / OttBd1</strain>
    </source>
</reference>
<dbReference type="eggNOG" id="ENOG5033KRJ">
    <property type="taxonomic scope" value="Bacteria"/>
</dbReference>
<dbReference type="STRING" id="338966.Ppro_0918"/>
<dbReference type="HOGENOM" id="CLU_1234066_0_0_7"/>
<dbReference type="AlphaFoldDB" id="A1AMH7"/>
<sequence>MRIQVTGAGWVTESAYGSVASGEERRFAEGEGVVSLSRSGLFSHPFRNFARLDLLSKMTVCAVALALGDAAIAYSALEKQAIGILGSSSQGALASDLAYFSDYVRNGRTLSRANLFIYTLPSSPLGEAAIHFGLVGPLLYAGGGQGAAGTILDMAAAMLAAGEADHMLVGRADPGEALYLVLERDRGGRGICSLAEARAIVDSVPDVAGMVQELLLVKDTEGEP</sequence>
<evidence type="ECO:0000259" key="1">
    <source>
        <dbReference type="Pfam" id="PF00109"/>
    </source>
</evidence>
<dbReference type="InterPro" id="IPR016039">
    <property type="entry name" value="Thiolase-like"/>
</dbReference>
<dbReference type="RefSeq" id="WP_011734856.1">
    <property type="nucleotide sequence ID" value="NC_008609.1"/>
</dbReference>
<dbReference type="OrthoDB" id="5405287at2"/>
<dbReference type="Pfam" id="PF00109">
    <property type="entry name" value="ketoacyl-synt"/>
    <property type="match status" value="1"/>
</dbReference>
<feature type="domain" description="Beta-ketoacyl synthase-like N-terminal" evidence="1">
    <location>
        <begin position="40"/>
        <end position="170"/>
    </location>
</feature>
<dbReference type="Proteomes" id="UP000006732">
    <property type="component" value="Chromosome"/>
</dbReference>
<dbReference type="EMBL" id="CP000482">
    <property type="protein sequence ID" value="ABK98547.1"/>
    <property type="molecule type" value="Genomic_DNA"/>
</dbReference>
<dbReference type="KEGG" id="ppd:Ppro_0918"/>
<accession>A1AMH7</accession>
<name>A1AMH7_PELPD</name>
<evidence type="ECO:0000313" key="2">
    <source>
        <dbReference type="EMBL" id="ABK98547.1"/>
    </source>
</evidence>
<gene>
    <name evidence="2" type="ordered locus">Ppro_0918</name>
</gene>
<dbReference type="SUPFAM" id="SSF53901">
    <property type="entry name" value="Thiolase-like"/>
    <property type="match status" value="1"/>
</dbReference>
<dbReference type="GO" id="GO:0016746">
    <property type="term" value="F:acyltransferase activity"/>
    <property type="evidence" value="ECO:0007669"/>
    <property type="project" value="InterPro"/>
</dbReference>
<dbReference type="Gene3D" id="3.40.47.10">
    <property type="match status" value="1"/>
</dbReference>
<protein>
    <recommendedName>
        <fullName evidence="1">Beta-ketoacyl synthase-like N-terminal domain-containing protein</fullName>
    </recommendedName>
</protein>